<accession>A0A9X5E9A9</accession>
<gene>
    <name evidence="1" type="ORF">QH73_0024000</name>
</gene>
<dbReference type="Proteomes" id="UP000031532">
    <property type="component" value="Unassembled WGS sequence"/>
</dbReference>
<protein>
    <submittedName>
        <fullName evidence="1">Uncharacterized protein</fullName>
    </submittedName>
</protein>
<evidence type="ECO:0000313" key="2">
    <source>
        <dbReference type="Proteomes" id="UP000031532"/>
    </source>
</evidence>
<keyword evidence="2" id="KW-1185">Reference proteome</keyword>
<comment type="caution">
    <text evidence="1">The sequence shown here is derived from an EMBL/GenBank/DDBJ whole genome shotgun (WGS) entry which is preliminary data.</text>
</comment>
<name>A0A9X5E9A9_9CYAN</name>
<proteinExistence type="predicted"/>
<reference evidence="1 2" key="1">
    <citation type="journal article" date="2015" name="Genome Announc.">
        <title>Draft Genome Sequence of the Terrestrial Cyanobacterium Scytonema millei VB511283, Isolated from Eastern India.</title>
        <authorList>
            <person name="Sen D."/>
            <person name="Chandrababunaidu M.M."/>
            <person name="Singh D."/>
            <person name="Sanghi N."/>
            <person name="Ghorai A."/>
            <person name="Mishra G.P."/>
            <person name="Madduluri M."/>
            <person name="Adhikary S.P."/>
            <person name="Tripathy S."/>
        </authorList>
    </citation>
    <scope>NUCLEOTIDE SEQUENCE [LARGE SCALE GENOMIC DNA]</scope>
    <source>
        <strain evidence="1 2">VB511283</strain>
    </source>
</reference>
<dbReference type="AlphaFoldDB" id="A0A9X5E9A9"/>
<dbReference type="EMBL" id="JTJC03000010">
    <property type="protein sequence ID" value="NHC37661.1"/>
    <property type="molecule type" value="Genomic_DNA"/>
</dbReference>
<evidence type="ECO:0000313" key="1">
    <source>
        <dbReference type="EMBL" id="NHC37661.1"/>
    </source>
</evidence>
<sequence length="61" mass="7076">MEPTETQYLILNALETLELLQRRVYDPEQGFWIIETPSSVLPIAFLLPNGEIVPITWFLES</sequence>
<dbReference type="OrthoDB" id="488904at2"/>
<organism evidence="1 2">
    <name type="scientific">Scytonema millei VB511283</name>
    <dbReference type="NCBI Taxonomy" id="1245923"/>
    <lineage>
        <taxon>Bacteria</taxon>
        <taxon>Bacillati</taxon>
        <taxon>Cyanobacteriota</taxon>
        <taxon>Cyanophyceae</taxon>
        <taxon>Nostocales</taxon>
        <taxon>Scytonemataceae</taxon>
        <taxon>Scytonema</taxon>
    </lineage>
</organism>